<proteinExistence type="predicted"/>
<accession>A0A222EQ47</accession>
<name>A0A222EQ47_9MOLU</name>
<dbReference type="Proteomes" id="UP000203229">
    <property type="component" value="Chromosome"/>
</dbReference>
<keyword evidence="2" id="KW-1185">Reference proteome</keyword>
<organism evidence="1 2">
    <name type="scientific">Spiroplasma corruscae</name>
    <dbReference type="NCBI Taxonomy" id="216934"/>
    <lineage>
        <taxon>Bacteria</taxon>
        <taxon>Bacillati</taxon>
        <taxon>Mycoplasmatota</taxon>
        <taxon>Mollicutes</taxon>
        <taxon>Entomoplasmatales</taxon>
        <taxon>Spiroplasmataceae</taxon>
        <taxon>Spiroplasma</taxon>
    </lineage>
</organism>
<dbReference type="AlphaFoldDB" id="A0A222EQ47"/>
<protein>
    <submittedName>
        <fullName evidence="1">Uncharacterized protein</fullName>
    </submittedName>
</protein>
<sequence>MFFRTTLELNFYLKRSKWLKYFDEYNLNRKPKFYILMIEKRIKEKKEFVYFKHWVLWRWINKNFSITEKFINSLKKNIRKLDLEINANEEKFIIDIEELVFTSWRPMKEFPVKFNLERREKISLLQSNVTLHKIFKTDYDKTNFSFIGDFDFYFSNYRIYVTDENQDVKHIINYETIKTVNIEYYGTILKTEKEDYLIRGKNKVLTYVILQRLIPSLNLDITKINNLYDYFDFNNIMNKKFN</sequence>
<gene>
    <name evidence="1" type="ORF">SCORR_v1c08880</name>
</gene>
<dbReference type="KEGG" id="scou:SCORR_v1c08880"/>
<dbReference type="EMBL" id="CP022535">
    <property type="protein sequence ID" value="ASP28660.1"/>
    <property type="molecule type" value="Genomic_DNA"/>
</dbReference>
<reference evidence="1 2" key="1">
    <citation type="submission" date="2017-07" db="EMBL/GenBank/DDBJ databases">
        <title>Complete genome sequence of Spiroplasma corruscae EC-1 (DSM 19793).</title>
        <authorList>
            <person name="Tsai Y.-M."/>
            <person name="Lo W.-S."/>
            <person name="Kuo C.-H."/>
        </authorList>
    </citation>
    <scope>NUCLEOTIDE SEQUENCE [LARGE SCALE GENOMIC DNA]</scope>
    <source>
        <strain evidence="1 2">EC-1</strain>
    </source>
</reference>
<evidence type="ECO:0000313" key="1">
    <source>
        <dbReference type="EMBL" id="ASP28660.1"/>
    </source>
</evidence>
<dbReference type="OrthoDB" id="388703at2"/>
<evidence type="ECO:0000313" key="2">
    <source>
        <dbReference type="Proteomes" id="UP000203229"/>
    </source>
</evidence>
<dbReference type="RefSeq" id="WP_094049606.1">
    <property type="nucleotide sequence ID" value="NZ_CP022535.1"/>
</dbReference>